<keyword evidence="6" id="KW-1185">Reference proteome</keyword>
<dbReference type="EMBL" id="JAHKNI010000021">
    <property type="protein sequence ID" value="MBU3067414.1"/>
    <property type="molecule type" value="Genomic_DNA"/>
</dbReference>
<protein>
    <submittedName>
        <fullName evidence="5">50S ribosomal protein L18</fullName>
    </submittedName>
</protein>
<comment type="similarity">
    <text evidence="1">Belongs to the universal ribosomal protein uL18 family.</text>
</comment>
<keyword evidence="2 5" id="KW-0689">Ribosomal protein</keyword>
<evidence type="ECO:0000313" key="6">
    <source>
        <dbReference type="Proteomes" id="UP000733379"/>
    </source>
</evidence>
<feature type="compositionally biased region" description="Low complexity" evidence="4">
    <location>
        <begin position="138"/>
        <end position="152"/>
    </location>
</feature>
<comment type="caution">
    <text evidence="5">The sequence shown here is derived from an EMBL/GenBank/DDBJ whole genome shotgun (WGS) entry which is preliminary data.</text>
</comment>
<keyword evidence="3" id="KW-0687">Ribonucleoprotein</keyword>
<proteinExistence type="inferred from homology"/>
<evidence type="ECO:0000313" key="5">
    <source>
        <dbReference type="EMBL" id="MBU3067414.1"/>
    </source>
</evidence>
<dbReference type="InterPro" id="IPR005484">
    <property type="entry name" value="Ribosomal_uL18_bac/plant/anim"/>
</dbReference>
<name>A0ABS6BAU6_9NOCA</name>
<feature type="compositionally biased region" description="Gly residues" evidence="4">
    <location>
        <begin position="106"/>
        <end position="117"/>
    </location>
</feature>
<feature type="region of interest" description="Disordered" evidence="4">
    <location>
        <begin position="106"/>
        <end position="163"/>
    </location>
</feature>
<evidence type="ECO:0000256" key="3">
    <source>
        <dbReference type="ARBA" id="ARBA00023274"/>
    </source>
</evidence>
<dbReference type="Pfam" id="PF00861">
    <property type="entry name" value="Ribosomal_L18p"/>
    <property type="match status" value="1"/>
</dbReference>
<gene>
    <name evidence="5" type="ORF">KO481_38565</name>
</gene>
<dbReference type="SUPFAM" id="SSF53137">
    <property type="entry name" value="Translational machinery components"/>
    <property type="match status" value="1"/>
</dbReference>
<dbReference type="PANTHER" id="PTHR12899:SF3">
    <property type="entry name" value="LARGE RIBOSOMAL SUBUNIT PROTEIN UL18M"/>
    <property type="match status" value="1"/>
</dbReference>
<dbReference type="InterPro" id="IPR057268">
    <property type="entry name" value="Ribosomal_L18"/>
</dbReference>
<sequence length="163" mass="17045">MANTTQTEAQKAVRKPLGKDASTRRRAAKTRRHFRLRKKVVGTTERPRLVVNRSSRHLHAQLIDDSLGKTIAAASSIEADVRAVEGDKTAKGKKVGELLAARAKAAGGGGARAGCPGGPHTTHPSCAPPAPRPRACPRRCSPGGPTTTTAASPPWPMPLAKVG</sequence>
<evidence type="ECO:0000256" key="4">
    <source>
        <dbReference type="SAM" id="MobiDB-lite"/>
    </source>
</evidence>
<dbReference type="Proteomes" id="UP000733379">
    <property type="component" value="Unassembled WGS sequence"/>
</dbReference>
<reference evidence="5 6" key="1">
    <citation type="submission" date="2021-06" db="EMBL/GenBank/DDBJ databases">
        <title>Actinomycetes sequencing.</title>
        <authorList>
            <person name="Shan Q."/>
        </authorList>
    </citation>
    <scope>NUCLEOTIDE SEQUENCE [LARGE SCALE GENOMIC DNA]</scope>
    <source>
        <strain evidence="5 6">NEAU-G5</strain>
    </source>
</reference>
<dbReference type="PANTHER" id="PTHR12899">
    <property type="entry name" value="39S RIBOSOMAL PROTEIN L18, MITOCHONDRIAL"/>
    <property type="match status" value="1"/>
</dbReference>
<organism evidence="5 6">
    <name type="scientific">Nocardia albiluteola</name>
    <dbReference type="NCBI Taxonomy" id="2842303"/>
    <lineage>
        <taxon>Bacteria</taxon>
        <taxon>Bacillati</taxon>
        <taxon>Actinomycetota</taxon>
        <taxon>Actinomycetes</taxon>
        <taxon>Mycobacteriales</taxon>
        <taxon>Nocardiaceae</taxon>
        <taxon>Nocardia</taxon>
    </lineage>
</organism>
<evidence type="ECO:0000256" key="1">
    <source>
        <dbReference type="ARBA" id="ARBA00007116"/>
    </source>
</evidence>
<feature type="region of interest" description="Disordered" evidence="4">
    <location>
        <begin position="1"/>
        <end position="31"/>
    </location>
</feature>
<dbReference type="CDD" id="cd00432">
    <property type="entry name" value="Ribosomal_L18_L5e"/>
    <property type="match status" value="1"/>
</dbReference>
<dbReference type="Gene3D" id="3.30.420.100">
    <property type="match status" value="1"/>
</dbReference>
<accession>A0ABS6BAU6</accession>
<evidence type="ECO:0000256" key="2">
    <source>
        <dbReference type="ARBA" id="ARBA00022980"/>
    </source>
</evidence>
<dbReference type="GO" id="GO:0005840">
    <property type="term" value="C:ribosome"/>
    <property type="evidence" value="ECO:0007669"/>
    <property type="project" value="UniProtKB-KW"/>
</dbReference>